<feature type="compositionally biased region" description="Low complexity" evidence="8">
    <location>
        <begin position="237"/>
        <end position="247"/>
    </location>
</feature>
<dbReference type="InterPro" id="IPR045275">
    <property type="entry name" value="MscS_archaea/bacteria_type"/>
</dbReference>
<dbReference type="Gene3D" id="1.10.287.1260">
    <property type="match status" value="1"/>
</dbReference>
<name>A0A1M7YCR6_9BACT</name>
<reference evidence="14 15" key="1">
    <citation type="submission" date="2016-12" db="EMBL/GenBank/DDBJ databases">
        <authorList>
            <person name="Song W.-J."/>
            <person name="Kurnit D.M."/>
        </authorList>
    </citation>
    <scope>NUCLEOTIDE SEQUENCE [LARGE SCALE GENOMIC DNA]</scope>
    <source>
        <strain evidence="14 15">DSM 18488</strain>
    </source>
</reference>
<dbReference type="PANTHER" id="PTHR30221:SF1">
    <property type="entry name" value="SMALL-CONDUCTANCE MECHANOSENSITIVE CHANNEL"/>
    <property type="match status" value="1"/>
</dbReference>
<feature type="region of interest" description="Disordered" evidence="8">
    <location>
        <begin position="209"/>
        <end position="258"/>
    </location>
</feature>
<dbReference type="InterPro" id="IPR006685">
    <property type="entry name" value="MscS_channel_2nd"/>
</dbReference>
<feature type="transmembrane region" description="Helical" evidence="9">
    <location>
        <begin position="420"/>
        <end position="441"/>
    </location>
</feature>
<dbReference type="Gene3D" id="2.30.30.60">
    <property type="match status" value="1"/>
</dbReference>
<keyword evidence="10" id="KW-0732">Signal</keyword>
<sequence length="641" mass="69080">MFRNLTSGFRILPSLLAVVLAAMLCGTDSTAEEITPDKSAPPESTTSKRTDIPIDELELLVKPLTKDELIIEADAWLALLKTKVEEVSAAEIAIKRKNKEIEKAKEVKEEIEKAQETLNDVKEAAETSMTDASGDAAKKAVAAAQKAQQAVDSVATKIDDALATSEEVAEDQTVNKALKATGVKIASEDKPLEAVEALKSAKEAQTATKAVTEAAKETEAAGKQGEQNERTRKAEKTAAAASDAHQALDNTGKAVTSGIDKSTTKMAADIAGADTLEEISAQAATAAKADAEIKTRILEAITDLRAERTALIDRLNVVLDELNTKLGKALDGKDNELVVPYRLYANSVGGIKVDVSDREAALSTITGWIKSDEGGLRWALNIIVFIATILAFLVLGFILGKLAEKAFGIAQSSSILLRNFVVHSVRRVTLIIGLIIGLSALEVDIGPLLAVIGAAGFVVAFALQSTLSNFASGIMIMLYRPFDVGNLVQVAGVMGVVRSMNLVTTTITTADNQIMVVPNNSIWGNIIINITGSELRRIDLVFGIGYSDNIAHAQKVLEELVRDHPLVLEQPEPVIKVHELAESSVNFICRPWAKTGDYWTVYWDLTRLVKERFDAEGISIPFPQRDIHFYQESPQSLLETS</sequence>
<evidence type="ECO:0000259" key="13">
    <source>
        <dbReference type="Pfam" id="PF21088"/>
    </source>
</evidence>
<dbReference type="InterPro" id="IPR011014">
    <property type="entry name" value="MscS_channel_TM-2"/>
</dbReference>
<dbReference type="STRING" id="1121416.SAMN02745220_03385"/>
<dbReference type="PANTHER" id="PTHR30221">
    <property type="entry name" value="SMALL-CONDUCTANCE MECHANOSENSITIVE CHANNEL"/>
    <property type="match status" value="1"/>
</dbReference>
<proteinExistence type="inferred from homology"/>
<protein>
    <submittedName>
        <fullName evidence="14">Small-conductance mechanosensitive channel</fullName>
    </submittedName>
</protein>
<dbReference type="Pfam" id="PF21082">
    <property type="entry name" value="MS_channel_3rd"/>
    <property type="match status" value="1"/>
</dbReference>
<feature type="compositionally biased region" description="Basic and acidic residues" evidence="8">
    <location>
        <begin position="214"/>
        <end position="236"/>
    </location>
</feature>
<feature type="chain" id="PRO_5013246683" evidence="10">
    <location>
        <begin position="32"/>
        <end position="641"/>
    </location>
</feature>
<keyword evidence="6 9" id="KW-0472">Membrane</keyword>
<evidence type="ECO:0000256" key="5">
    <source>
        <dbReference type="ARBA" id="ARBA00022989"/>
    </source>
</evidence>
<keyword evidence="3" id="KW-1003">Cell membrane</keyword>
<dbReference type="EMBL" id="FRFE01000018">
    <property type="protein sequence ID" value="SHO50379.1"/>
    <property type="molecule type" value="Genomic_DNA"/>
</dbReference>
<dbReference type="SUPFAM" id="SSF82861">
    <property type="entry name" value="Mechanosensitive channel protein MscS (YggB), transmembrane region"/>
    <property type="match status" value="1"/>
</dbReference>
<dbReference type="InterPro" id="IPR023408">
    <property type="entry name" value="MscS_beta-dom_sf"/>
</dbReference>
<keyword evidence="15" id="KW-1185">Reference proteome</keyword>
<feature type="domain" description="Mechanosensitive ion channel MscS" evidence="11">
    <location>
        <begin position="466"/>
        <end position="531"/>
    </location>
</feature>
<evidence type="ECO:0000256" key="1">
    <source>
        <dbReference type="ARBA" id="ARBA00004651"/>
    </source>
</evidence>
<evidence type="ECO:0000256" key="10">
    <source>
        <dbReference type="SAM" id="SignalP"/>
    </source>
</evidence>
<dbReference type="AlphaFoldDB" id="A0A1M7YCR6"/>
<dbReference type="Proteomes" id="UP000184603">
    <property type="component" value="Unassembled WGS sequence"/>
</dbReference>
<dbReference type="Pfam" id="PF21088">
    <property type="entry name" value="MS_channel_1st"/>
    <property type="match status" value="1"/>
</dbReference>
<evidence type="ECO:0000259" key="11">
    <source>
        <dbReference type="Pfam" id="PF00924"/>
    </source>
</evidence>
<evidence type="ECO:0000256" key="3">
    <source>
        <dbReference type="ARBA" id="ARBA00022475"/>
    </source>
</evidence>
<dbReference type="Gene3D" id="3.30.70.100">
    <property type="match status" value="1"/>
</dbReference>
<evidence type="ECO:0000256" key="9">
    <source>
        <dbReference type="SAM" id="Phobius"/>
    </source>
</evidence>
<comment type="similarity">
    <text evidence="2">Belongs to the MscS (TC 1.A.23) family.</text>
</comment>
<evidence type="ECO:0000256" key="6">
    <source>
        <dbReference type="ARBA" id="ARBA00023136"/>
    </source>
</evidence>
<evidence type="ECO:0000313" key="14">
    <source>
        <dbReference type="EMBL" id="SHO50379.1"/>
    </source>
</evidence>
<evidence type="ECO:0000313" key="15">
    <source>
        <dbReference type="Proteomes" id="UP000184603"/>
    </source>
</evidence>
<dbReference type="InterPro" id="IPR049278">
    <property type="entry name" value="MS_channel_C"/>
</dbReference>
<dbReference type="InterPro" id="IPR010920">
    <property type="entry name" value="LSM_dom_sf"/>
</dbReference>
<dbReference type="GO" id="GO:0008381">
    <property type="term" value="F:mechanosensitive monoatomic ion channel activity"/>
    <property type="evidence" value="ECO:0007669"/>
    <property type="project" value="InterPro"/>
</dbReference>
<dbReference type="GO" id="GO:0005886">
    <property type="term" value="C:plasma membrane"/>
    <property type="evidence" value="ECO:0007669"/>
    <property type="project" value="UniProtKB-SubCell"/>
</dbReference>
<organism evidence="14 15">
    <name type="scientific">Desulfopila aestuarii DSM 18488</name>
    <dbReference type="NCBI Taxonomy" id="1121416"/>
    <lineage>
        <taxon>Bacteria</taxon>
        <taxon>Pseudomonadati</taxon>
        <taxon>Thermodesulfobacteriota</taxon>
        <taxon>Desulfobulbia</taxon>
        <taxon>Desulfobulbales</taxon>
        <taxon>Desulfocapsaceae</taxon>
        <taxon>Desulfopila</taxon>
    </lineage>
</organism>
<evidence type="ECO:0000256" key="2">
    <source>
        <dbReference type="ARBA" id="ARBA00008017"/>
    </source>
</evidence>
<feature type="coiled-coil region" evidence="7">
    <location>
        <begin position="87"/>
        <end position="131"/>
    </location>
</feature>
<dbReference type="RefSeq" id="WP_073614850.1">
    <property type="nucleotide sequence ID" value="NZ_FRFE01000018.1"/>
</dbReference>
<feature type="transmembrane region" description="Helical" evidence="9">
    <location>
        <begin position="447"/>
        <end position="470"/>
    </location>
</feature>
<evidence type="ECO:0000256" key="8">
    <source>
        <dbReference type="SAM" id="MobiDB-lite"/>
    </source>
</evidence>
<feature type="domain" description="Mechanosensitive ion channel transmembrane helices 2/3" evidence="13">
    <location>
        <begin position="429"/>
        <end position="464"/>
    </location>
</feature>
<dbReference type="Pfam" id="PF00924">
    <property type="entry name" value="MS_channel_2nd"/>
    <property type="match status" value="1"/>
</dbReference>
<dbReference type="SUPFAM" id="SSF82689">
    <property type="entry name" value="Mechanosensitive channel protein MscS (YggB), C-terminal domain"/>
    <property type="match status" value="1"/>
</dbReference>
<feature type="domain" description="Mechanosensitive ion channel MscS C-terminal" evidence="12">
    <location>
        <begin position="538"/>
        <end position="620"/>
    </location>
</feature>
<dbReference type="InterPro" id="IPR049142">
    <property type="entry name" value="MS_channel_1st"/>
</dbReference>
<keyword evidence="5 9" id="KW-1133">Transmembrane helix</keyword>
<feature type="region of interest" description="Disordered" evidence="8">
    <location>
        <begin position="32"/>
        <end position="51"/>
    </location>
</feature>
<keyword evidence="4 9" id="KW-0812">Transmembrane</keyword>
<dbReference type="SUPFAM" id="SSF50182">
    <property type="entry name" value="Sm-like ribonucleoproteins"/>
    <property type="match status" value="1"/>
</dbReference>
<feature type="transmembrane region" description="Helical" evidence="9">
    <location>
        <begin position="378"/>
        <end position="399"/>
    </location>
</feature>
<evidence type="ECO:0000256" key="7">
    <source>
        <dbReference type="SAM" id="Coils"/>
    </source>
</evidence>
<keyword evidence="7" id="KW-0175">Coiled coil</keyword>
<evidence type="ECO:0000259" key="12">
    <source>
        <dbReference type="Pfam" id="PF21082"/>
    </source>
</evidence>
<evidence type="ECO:0000256" key="4">
    <source>
        <dbReference type="ARBA" id="ARBA00022692"/>
    </source>
</evidence>
<comment type="subcellular location">
    <subcellularLocation>
        <location evidence="1">Cell membrane</location>
        <topology evidence="1">Multi-pass membrane protein</topology>
    </subcellularLocation>
</comment>
<dbReference type="OrthoDB" id="9784565at2"/>
<accession>A0A1M7YCR6</accession>
<dbReference type="InterPro" id="IPR011066">
    <property type="entry name" value="MscS_channel_C_sf"/>
</dbReference>
<gene>
    <name evidence="14" type="ORF">SAMN02745220_03385</name>
</gene>
<feature type="signal peptide" evidence="10">
    <location>
        <begin position="1"/>
        <end position="31"/>
    </location>
</feature>